<dbReference type="GO" id="GO:0016740">
    <property type="term" value="F:transferase activity"/>
    <property type="evidence" value="ECO:0007669"/>
    <property type="project" value="UniProtKB-KW"/>
</dbReference>
<proteinExistence type="predicted"/>
<dbReference type="InterPro" id="IPR019896">
    <property type="entry name" value="Polysacch_pyruvyl_Trfase_CsaB"/>
</dbReference>
<dbReference type="PANTHER" id="PTHR36836">
    <property type="entry name" value="COLANIC ACID BIOSYNTHESIS PROTEIN WCAK"/>
    <property type="match status" value="1"/>
</dbReference>
<name>F6BH33_THEXL</name>
<dbReference type="Pfam" id="PF04230">
    <property type="entry name" value="PS_pyruv_trans"/>
    <property type="match status" value="1"/>
</dbReference>
<gene>
    <name evidence="3" type="ordered locus">Thexy_0423</name>
</gene>
<dbReference type="InterPro" id="IPR007345">
    <property type="entry name" value="Polysacch_pyruvyl_Trfase"/>
</dbReference>
<evidence type="ECO:0000256" key="1">
    <source>
        <dbReference type="SAM" id="Phobius"/>
    </source>
</evidence>
<evidence type="ECO:0000259" key="2">
    <source>
        <dbReference type="Pfam" id="PF04230"/>
    </source>
</evidence>
<dbReference type="STRING" id="858215.Thexy_0423"/>
<feature type="transmembrane region" description="Helical" evidence="1">
    <location>
        <begin position="272"/>
        <end position="290"/>
    </location>
</feature>
<dbReference type="KEGG" id="txy:Thexy_0423"/>
<keyword evidence="1" id="KW-1133">Transmembrane helix</keyword>
<organism evidence="3 4">
    <name type="scientific">Thermoanaerobacterium xylanolyticum (strain ATCC 49914 / DSM 7097 / LX-11)</name>
    <dbReference type="NCBI Taxonomy" id="858215"/>
    <lineage>
        <taxon>Bacteria</taxon>
        <taxon>Bacillati</taxon>
        <taxon>Bacillota</taxon>
        <taxon>Clostridia</taxon>
        <taxon>Thermoanaerobacterales</taxon>
        <taxon>Thermoanaerobacteraceae</taxon>
        <taxon>Thermoanaerobacterium</taxon>
    </lineage>
</organism>
<accession>F6BH33</accession>
<dbReference type="EMBL" id="CP002739">
    <property type="protein sequence ID" value="AEF16477.1"/>
    <property type="molecule type" value="Genomic_DNA"/>
</dbReference>
<dbReference type="PANTHER" id="PTHR36836:SF1">
    <property type="entry name" value="COLANIC ACID BIOSYNTHESIS PROTEIN WCAK"/>
    <property type="match status" value="1"/>
</dbReference>
<feature type="domain" description="Polysaccharide pyruvyl transferase" evidence="2">
    <location>
        <begin position="13"/>
        <end position="292"/>
    </location>
</feature>
<protein>
    <submittedName>
        <fullName evidence="3">Polysaccharide pyruvyl transferase CsaB</fullName>
    </submittedName>
</protein>
<keyword evidence="3" id="KW-0808">Transferase</keyword>
<sequence>MKILISGYYGFENTGDDAVLECIVAGLKEKGIYDVTVLSNAPYVTSSKYGVKSINRNSFKDIFNAIKNADVIISGGGSLIQDVTSSKSLWYYLSIIFLGILLRKKVYIVGQGIGPIHRRYNKVLASFLLKRVDMITVRDEDSLSVLKELNIDKNVILAADPVVNLNVCSDERIEKILKDEGIDKNRYIVVCTREWGNNELSRVELAKAIDAISMKYNLEVVFLPFYYKKDELESQKVANYLKSPYKIVRGKYEPNEILGIIKKCSLLIGVRLHSLIFALVALVPFIGISYDPKIDGFLKSVDSKIFKIDKFSSDEIANYAESILNHRDKFIENLKIHLKSLRELSKNNFVYLKNNDDEV</sequence>
<evidence type="ECO:0000313" key="4">
    <source>
        <dbReference type="Proteomes" id="UP000007239"/>
    </source>
</evidence>
<evidence type="ECO:0000313" key="3">
    <source>
        <dbReference type="EMBL" id="AEF16477.1"/>
    </source>
</evidence>
<dbReference type="NCBIfam" id="TIGR03609">
    <property type="entry name" value="S_layer_CsaB"/>
    <property type="match status" value="1"/>
</dbReference>
<dbReference type="AlphaFoldDB" id="F6BH33"/>
<keyword evidence="1" id="KW-0812">Transmembrane</keyword>
<dbReference type="HOGENOM" id="CLU_039510_0_1_9"/>
<keyword evidence="1" id="KW-0472">Membrane</keyword>
<dbReference type="RefSeq" id="WP_013787229.1">
    <property type="nucleotide sequence ID" value="NC_015555.1"/>
</dbReference>
<dbReference type="Proteomes" id="UP000007239">
    <property type="component" value="Chromosome"/>
</dbReference>
<keyword evidence="4" id="KW-1185">Reference proteome</keyword>
<reference evidence="3" key="1">
    <citation type="submission" date="2011-05" db="EMBL/GenBank/DDBJ databases">
        <title>Complete sequence of Thermoanaerobacterium xylanolyticum LX-11.</title>
        <authorList>
            <consortium name="US DOE Joint Genome Institute"/>
            <person name="Lucas S."/>
            <person name="Han J."/>
            <person name="Lapidus A."/>
            <person name="Cheng J.-F."/>
            <person name="Goodwin L."/>
            <person name="Pitluck S."/>
            <person name="Peters L."/>
            <person name="Mikhailova N."/>
            <person name="Lu M."/>
            <person name="Han C."/>
            <person name="Tapia R."/>
            <person name="Land M."/>
            <person name="Hauser L."/>
            <person name="Kyrpides N."/>
            <person name="Ivanova N."/>
            <person name="Pagani I."/>
            <person name="Hemme C."/>
            <person name="Woyke T."/>
        </authorList>
    </citation>
    <scope>NUCLEOTIDE SEQUENCE</scope>
    <source>
        <strain evidence="3">LX-11</strain>
    </source>
</reference>
<dbReference type="eggNOG" id="COG2327">
    <property type="taxonomic scope" value="Bacteria"/>
</dbReference>